<sequence>MKKSSSKQEGLIAAKGVLGDVDNLDSWVEHIYEVRKIEQDRKVLI</sequence>
<accession>A0A3B1D5J2</accession>
<reference evidence="1" key="1">
    <citation type="submission" date="2018-06" db="EMBL/GenBank/DDBJ databases">
        <authorList>
            <person name="Zhirakovskaya E."/>
        </authorList>
    </citation>
    <scope>NUCLEOTIDE SEQUENCE</scope>
</reference>
<dbReference type="EMBL" id="UOGJ01000075">
    <property type="protein sequence ID" value="VAX35942.1"/>
    <property type="molecule type" value="Genomic_DNA"/>
</dbReference>
<evidence type="ECO:0000313" key="1">
    <source>
        <dbReference type="EMBL" id="VAX35942.1"/>
    </source>
</evidence>
<proteinExistence type="predicted"/>
<gene>
    <name evidence="1" type="ORF">MNBD_UNCLBAC01-1141</name>
</gene>
<protein>
    <submittedName>
        <fullName evidence="1">Uncharacterized protein</fullName>
    </submittedName>
</protein>
<organism evidence="1">
    <name type="scientific">hydrothermal vent metagenome</name>
    <dbReference type="NCBI Taxonomy" id="652676"/>
    <lineage>
        <taxon>unclassified sequences</taxon>
        <taxon>metagenomes</taxon>
        <taxon>ecological metagenomes</taxon>
    </lineage>
</organism>
<dbReference type="AlphaFoldDB" id="A0A3B1D5J2"/>
<name>A0A3B1D5J2_9ZZZZ</name>